<keyword evidence="4" id="KW-0045">Antibiotic biosynthesis</keyword>
<feature type="domain" description="TauD/TfdA-like" evidence="5">
    <location>
        <begin position="11"/>
        <end position="304"/>
    </location>
</feature>
<reference evidence="6 7" key="1">
    <citation type="submission" date="2017-04" db="EMBL/GenBank/DDBJ databases">
        <authorList>
            <person name="Afonso C.L."/>
            <person name="Miller P.J."/>
            <person name="Scott M.A."/>
            <person name="Spackman E."/>
            <person name="Goraichik I."/>
            <person name="Dimitrov K.M."/>
            <person name="Suarez D.L."/>
            <person name="Swayne D.E."/>
        </authorList>
    </citation>
    <scope>NUCLEOTIDE SEQUENCE [LARGE SCALE GENOMIC DNA]</scope>
    <source>
        <strain evidence="6 7">DSM 43828</strain>
    </source>
</reference>
<dbReference type="Proteomes" id="UP000192674">
    <property type="component" value="Unassembled WGS sequence"/>
</dbReference>
<evidence type="ECO:0000313" key="7">
    <source>
        <dbReference type="Proteomes" id="UP000192674"/>
    </source>
</evidence>
<dbReference type="InterPro" id="IPR003819">
    <property type="entry name" value="TauD/TfdA-like"/>
</dbReference>
<dbReference type="GO" id="GO:0017000">
    <property type="term" value="P:antibiotic biosynthetic process"/>
    <property type="evidence" value="ECO:0007669"/>
    <property type="project" value="UniProtKB-KW"/>
</dbReference>
<dbReference type="SUPFAM" id="SSF51197">
    <property type="entry name" value="Clavaminate synthase-like"/>
    <property type="match status" value="1"/>
</dbReference>
<name>A0A1W2FYA3_KIBAR</name>
<gene>
    <name evidence="6" type="ORF">SAMN05661093_10516</name>
</gene>
<accession>A0A1W2FYA3</accession>
<dbReference type="EMBL" id="FWXV01000018">
    <property type="protein sequence ID" value="SMD26929.1"/>
    <property type="molecule type" value="Genomic_DNA"/>
</dbReference>
<protein>
    <submittedName>
        <fullName evidence="6">Taurine dioxygenase, alpha-ketoglutarate-dependent</fullName>
    </submittedName>
</protein>
<organism evidence="6 7">
    <name type="scientific">Kibdelosporangium aridum</name>
    <dbReference type="NCBI Taxonomy" id="2030"/>
    <lineage>
        <taxon>Bacteria</taxon>
        <taxon>Bacillati</taxon>
        <taxon>Actinomycetota</taxon>
        <taxon>Actinomycetes</taxon>
        <taxon>Pseudonocardiales</taxon>
        <taxon>Pseudonocardiaceae</taxon>
        <taxon>Kibdelosporangium</taxon>
    </lineage>
</organism>
<proteinExistence type="predicted"/>
<dbReference type="PANTHER" id="PTHR10696:SF56">
    <property type="entry name" value="TAUD_TFDA-LIKE DOMAIN-CONTAINING PROTEIN"/>
    <property type="match status" value="1"/>
</dbReference>
<comment type="cofactor">
    <cofactor evidence="1">
        <name>Fe(2+)</name>
        <dbReference type="ChEBI" id="CHEBI:29033"/>
    </cofactor>
</comment>
<dbReference type="InterPro" id="IPR050411">
    <property type="entry name" value="AlphaKG_dependent_hydroxylases"/>
</dbReference>
<dbReference type="PANTHER" id="PTHR10696">
    <property type="entry name" value="GAMMA-BUTYROBETAINE HYDROXYLASE-RELATED"/>
    <property type="match status" value="1"/>
</dbReference>
<evidence type="ECO:0000256" key="4">
    <source>
        <dbReference type="ARBA" id="ARBA00023194"/>
    </source>
</evidence>
<evidence type="ECO:0000256" key="1">
    <source>
        <dbReference type="ARBA" id="ARBA00001954"/>
    </source>
</evidence>
<dbReference type="AlphaFoldDB" id="A0A1W2FYA3"/>
<dbReference type="Gene3D" id="3.60.130.10">
    <property type="entry name" value="Clavaminate synthase-like"/>
    <property type="match status" value="1"/>
</dbReference>
<keyword evidence="3" id="KW-0408">Iron</keyword>
<dbReference type="InterPro" id="IPR042098">
    <property type="entry name" value="TauD-like_sf"/>
</dbReference>
<evidence type="ECO:0000256" key="2">
    <source>
        <dbReference type="ARBA" id="ARBA00023002"/>
    </source>
</evidence>
<dbReference type="GO" id="GO:0051213">
    <property type="term" value="F:dioxygenase activity"/>
    <property type="evidence" value="ECO:0007669"/>
    <property type="project" value="UniProtKB-KW"/>
</dbReference>
<evidence type="ECO:0000259" key="5">
    <source>
        <dbReference type="Pfam" id="PF02668"/>
    </source>
</evidence>
<evidence type="ECO:0000313" key="6">
    <source>
        <dbReference type="EMBL" id="SMD26929.1"/>
    </source>
</evidence>
<keyword evidence="2" id="KW-0560">Oxidoreductase</keyword>
<dbReference type="Pfam" id="PF02668">
    <property type="entry name" value="TauD"/>
    <property type="match status" value="1"/>
</dbReference>
<sequence>MQRTRTLPHVIDAPDRRPLDEWLTGAWPELLSHLDRTGAVLLRGFGVPDVDAFRRAVTSATPDLLDYEEPSTPRTELSGRVFTSTEYPADQQIPLHNEMSYRRSWPQYLWFWCGVAAETGGATTLADYRRVLDRLSDPVREAFASRNVMYERNYNTGFDLTWQHVFRTEDRAELADRLREQGIEFEWLDDDRLRTREVVEGVLTHPRTGVASWFNQANLFHPSALPPDVRAALHDALGEDGMPRNARFGDGTPIPDDMLDEIRAAIDAETVRPPWCAGDVLVVDNQSIAHGRESFTGPRQVCVAMSGIARSRLAEH</sequence>
<keyword evidence="6" id="KW-0223">Dioxygenase</keyword>
<keyword evidence="7" id="KW-1185">Reference proteome</keyword>
<evidence type="ECO:0000256" key="3">
    <source>
        <dbReference type="ARBA" id="ARBA00023004"/>
    </source>
</evidence>